<name>A0A443I1V8_BYSSP</name>
<comment type="caution">
    <text evidence="6">The sequence shown here is derived from an EMBL/GenBank/DDBJ whole genome shotgun (WGS) entry which is preliminary data.</text>
</comment>
<feature type="region of interest" description="Disordered" evidence="4">
    <location>
        <begin position="405"/>
        <end position="651"/>
    </location>
</feature>
<dbReference type="Pfam" id="PF00439">
    <property type="entry name" value="Bromodomain"/>
    <property type="match status" value="1"/>
</dbReference>
<evidence type="ECO:0000256" key="4">
    <source>
        <dbReference type="SAM" id="MobiDB-lite"/>
    </source>
</evidence>
<feature type="region of interest" description="Disordered" evidence="4">
    <location>
        <begin position="734"/>
        <end position="755"/>
    </location>
</feature>
<feature type="compositionally biased region" description="Basic and acidic residues" evidence="4">
    <location>
        <begin position="551"/>
        <end position="570"/>
    </location>
</feature>
<feature type="region of interest" description="Disordered" evidence="4">
    <location>
        <begin position="72"/>
        <end position="106"/>
    </location>
</feature>
<dbReference type="InterPro" id="IPR036427">
    <property type="entry name" value="Bromodomain-like_sf"/>
</dbReference>
<dbReference type="SUPFAM" id="SSF47370">
    <property type="entry name" value="Bromodomain"/>
    <property type="match status" value="1"/>
</dbReference>
<dbReference type="RefSeq" id="XP_028487698.1">
    <property type="nucleotide sequence ID" value="XM_028632619.1"/>
</dbReference>
<keyword evidence="1 2" id="KW-0103">Bromodomain</keyword>
<proteinExistence type="predicted"/>
<feature type="compositionally biased region" description="Low complexity" evidence="4">
    <location>
        <begin position="496"/>
        <end position="505"/>
    </location>
</feature>
<feature type="domain" description="Bromo" evidence="5">
    <location>
        <begin position="687"/>
        <end position="803"/>
    </location>
</feature>
<dbReference type="STRING" id="264951.A0A443I1V8"/>
<evidence type="ECO:0000256" key="2">
    <source>
        <dbReference type="PROSITE-ProRule" id="PRU00035"/>
    </source>
</evidence>
<dbReference type="OrthoDB" id="21449at2759"/>
<evidence type="ECO:0000256" key="3">
    <source>
        <dbReference type="SAM" id="Coils"/>
    </source>
</evidence>
<dbReference type="InterPro" id="IPR001487">
    <property type="entry name" value="Bromodomain"/>
</dbReference>
<feature type="compositionally biased region" description="Low complexity" evidence="4">
    <location>
        <begin position="571"/>
        <end position="582"/>
    </location>
</feature>
<protein>
    <submittedName>
        <fullName evidence="6">Bromodomain-containing protein</fullName>
    </submittedName>
</protein>
<gene>
    <name evidence="6" type="ORF">C8Q69DRAFT_504700</name>
</gene>
<evidence type="ECO:0000259" key="5">
    <source>
        <dbReference type="PROSITE" id="PS50014"/>
    </source>
</evidence>
<dbReference type="Gene3D" id="1.20.920.10">
    <property type="entry name" value="Bromodomain-like"/>
    <property type="match status" value="1"/>
</dbReference>
<dbReference type="PANTHER" id="PTHR15398">
    <property type="entry name" value="BROMODOMAIN-CONTAINING PROTEIN 8"/>
    <property type="match status" value="1"/>
</dbReference>
<dbReference type="GeneID" id="39601896"/>
<sequence length="881" mass="94564">MPPLSAYTPFESLLFFQSLAALDTRPSNFAAISDVLRNNTFIRQNGAFDAARLTPEALEELYNTLIHEGLGDAPLPDQNGHRPDGSISSNPKKRKLTNPTEGTSHTTVIPNLVSHLYARYKERVTKEIRSEEKRYKEIRDEIERLQKEESQEVDAAAVAAPSGPVQAPATAVQTKAGPTQPEPMDIDIKQEAKPVQPATMNANRPAEGVMTPSVGNQTTAVEQAKLPMPQQLPTQPVGPQQGKPAHPQPPRQNALPMTTALPPQANPINGKAPSVPATQPPNLGYRAPSPDRRAANVEVPLQPYQIPRPPATPAADAAKAHPRPEVVIPTPKGTGPAVTPTQPGIQPGNAAARRTLAAPGPSSAPQHLVAQQQFQQWTPQRGFQTQHPQVSPYVYYPYPNQPVPGAPMPSPTNGPQIAPAVAGRGHQSPYPPSGPMTPGAVLPVSQSPHPGLGGHETPGKLGRTPSYSTALGKRPPRPSIDTSGSLTPWKRSPRLSISRSPGSPVRPRPEDVSPISEKAPSPFGSPEPASRGAQEETQKRRRKGSLPPPEAEGRGARSKAEQKGRARRDQSTASTRSRGRSVTSRDDDSMTDSGSVTRKIKQEMPSTPAGISEDTETENKASARRKGTAAQLEEGLAKGRAKRKRGASESIEADTIPPEPIRMDTTQYVLCTRNFPRTGAPIMNDVTAHKHASIFAKPLTERDAPGYKDLIYRPQDLKSIKSAIHQGSKAVAAATEAASTPAGDGESPAPGVTTPSKNTVLMLQKTADLIPPRGIVNSAQLEKELIRMFANAIMFNPTPERSFGPAFPMITDSNSRESTQFSEAEEGGIIHDTREMCDEVEKAVTGWRAAERTAEEVANKSILTLRRGSDVNMDSSDETKG</sequence>
<keyword evidence="3" id="KW-0175">Coiled coil</keyword>
<dbReference type="VEuPathDB" id="FungiDB:C8Q69DRAFT_504700"/>
<reference evidence="6 7" key="1">
    <citation type="journal article" date="2018" name="Front. Microbiol.">
        <title>Genomic and genetic insights into a cosmopolitan fungus, Paecilomyces variotii (Eurotiales).</title>
        <authorList>
            <person name="Urquhart A.S."/>
            <person name="Mondo S.J."/>
            <person name="Makela M.R."/>
            <person name="Hane J.K."/>
            <person name="Wiebenga A."/>
            <person name="He G."/>
            <person name="Mihaltcheva S."/>
            <person name="Pangilinan J."/>
            <person name="Lipzen A."/>
            <person name="Barry K."/>
            <person name="de Vries R.P."/>
            <person name="Grigoriev I.V."/>
            <person name="Idnurm A."/>
        </authorList>
    </citation>
    <scope>NUCLEOTIDE SEQUENCE [LARGE SCALE GENOMIC DNA]</scope>
    <source>
        <strain evidence="6 7">CBS 101075</strain>
    </source>
</reference>
<evidence type="ECO:0000313" key="6">
    <source>
        <dbReference type="EMBL" id="RWQ98053.1"/>
    </source>
</evidence>
<feature type="region of interest" description="Disordered" evidence="4">
    <location>
        <begin position="230"/>
        <end position="290"/>
    </location>
</feature>
<organism evidence="6 7">
    <name type="scientific">Byssochlamys spectabilis</name>
    <name type="common">Paecilomyces variotii</name>
    <dbReference type="NCBI Taxonomy" id="264951"/>
    <lineage>
        <taxon>Eukaryota</taxon>
        <taxon>Fungi</taxon>
        <taxon>Dikarya</taxon>
        <taxon>Ascomycota</taxon>
        <taxon>Pezizomycotina</taxon>
        <taxon>Eurotiomycetes</taxon>
        <taxon>Eurotiomycetidae</taxon>
        <taxon>Eurotiales</taxon>
        <taxon>Thermoascaceae</taxon>
        <taxon>Paecilomyces</taxon>
    </lineage>
</organism>
<accession>A0A443I1V8</accession>
<feature type="compositionally biased region" description="Polar residues" evidence="4">
    <location>
        <begin position="97"/>
        <end position="106"/>
    </location>
</feature>
<dbReference type="PROSITE" id="PS50014">
    <property type="entry name" value="BROMODOMAIN_2"/>
    <property type="match status" value="1"/>
</dbReference>
<evidence type="ECO:0000256" key="1">
    <source>
        <dbReference type="ARBA" id="ARBA00023117"/>
    </source>
</evidence>
<feature type="region of interest" description="Disordered" evidence="4">
    <location>
        <begin position="303"/>
        <end position="322"/>
    </location>
</feature>
<dbReference type="AlphaFoldDB" id="A0A443I1V8"/>
<dbReference type="EMBL" id="RCNU01000002">
    <property type="protein sequence ID" value="RWQ98053.1"/>
    <property type="molecule type" value="Genomic_DNA"/>
</dbReference>
<dbReference type="Proteomes" id="UP000283841">
    <property type="component" value="Unassembled WGS sequence"/>
</dbReference>
<dbReference type="GO" id="GO:0035267">
    <property type="term" value="C:NuA4 histone acetyltransferase complex"/>
    <property type="evidence" value="ECO:0007669"/>
    <property type="project" value="TreeGrafter"/>
</dbReference>
<feature type="coiled-coil region" evidence="3">
    <location>
        <begin position="121"/>
        <end position="155"/>
    </location>
</feature>
<evidence type="ECO:0000313" key="7">
    <source>
        <dbReference type="Proteomes" id="UP000283841"/>
    </source>
</evidence>
<keyword evidence="7" id="KW-1185">Reference proteome</keyword>
<dbReference type="GO" id="GO:0006325">
    <property type="term" value="P:chromatin organization"/>
    <property type="evidence" value="ECO:0007669"/>
    <property type="project" value="UniProtKB-ARBA"/>
</dbReference>
<dbReference type="PANTHER" id="PTHR15398:SF4">
    <property type="entry name" value="BROMODOMAIN-CONTAINING PROTEIN 8 ISOFORM X1"/>
    <property type="match status" value="1"/>
</dbReference>